<dbReference type="OrthoDB" id="309289at2759"/>
<dbReference type="GO" id="GO:0016787">
    <property type="term" value="F:hydrolase activity"/>
    <property type="evidence" value="ECO:0007669"/>
    <property type="project" value="InterPro"/>
</dbReference>
<feature type="region of interest" description="Disordered" evidence="1">
    <location>
        <begin position="789"/>
        <end position="808"/>
    </location>
</feature>
<evidence type="ECO:0000313" key="4">
    <source>
        <dbReference type="Proteomes" id="UP000054937"/>
    </source>
</evidence>
<dbReference type="Pfam" id="PF00149">
    <property type="entry name" value="Metallophos"/>
    <property type="match status" value="1"/>
</dbReference>
<dbReference type="SMART" id="SM00156">
    <property type="entry name" value="PP2Ac"/>
    <property type="match status" value="1"/>
</dbReference>
<sequence>MKMEQNRAQNIPMSGEIPQPRFGHTITLVSQNLAVLFGGAIGDTGKYTITGDTYSLDLQKNFWKKLSPNGMAPTNRAAHCSLCIDVNQLVIFGGAVGGGGLADDNLYALDLKKGEDECTWLQIPVVGHTPGRRYGHAMVFIKPFLLINGGNTGAEPVNDVWCLNLEKSPYNWVKLECGESPCVRVYHSAALCQTGSANGMMVIFGGRTSDQSALNDTWGLRRHRDGKWDWVRAPYKAQGEHPSHRYQHSTYFLGTLMFVLGGRSNLVGEVLPFEIYDTESSDWFKFQAIQRFRHTLWCLEGFLYIHGGFDQETPNIPTETMLKINLQDLFKNHPILMQQLEITSQKIKDNGQKAMDIEEVGSRQNSRSQKVNQNNQIRLAYQAEVATTYNAEEQPEDIKLVSIDKLQEERKKLGTGYQGPQQNQGQLIMEQISNQFINQLLLPEDYFMLPVKHNFFGQQIKRDSVIKLLEAVEKIFKKEPILLRLDAPVKIYGNLNGQLGDLMKLFKHFGAPCEHPDVRCDSEGFDYLFLGNYINRGTRSVEVLFLLFAIKIRKPESIFLLRGNQEDKKMAKIYGLADECAQKFNEDVTDPNSVYARICKVFEYMPIAALVEDRILCVHGGIGQTLKSISEIELIQRPLEIIQDPKMYNHKITLDLLWSDPVLSEKEQNDTINREHDTFGQKNIVRFGTNRINKFMNDNGINMIIRSHEPVVEGFETLLQSIITVFSNTDYGGKYKNAAGVIILTKMGEIIPKIINSSFGNSNQENRWLNLPELYKKRMSLNKQNISNNDDEYQLRIRPPTPPRNYYQ</sequence>
<dbReference type="OMA" id="NDELQWR"/>
<accession>A0A0V0QUE0</accession>
<dbReference type="PRINTS" id="PR00114">
    <property type="entry name" value="STPHPHTASE"/>
</dbReference>
<protein>
    <recommendedName>
        <fullName evidence="2">Serine/threonine specific protein phosphatases domain-containing protein</fullName>
    </recommendedName>
</protein>
<dbReference type="EMBL" id="LDAU01000103">
    <property type="protein sequence ID" value="KRX05890.1"/>
    <property type="molecule type" value="Genomic_DNA"/>
</dbReference>
<dbReference type="Gene3D" id="3.60.21.10">
    <property type="match status" value="1"/>
</dbReference>
<evidence type="ECO:0000313" key="3">
    <source>
        <dbReference type="EMBL" id="KRX05890.1"/>
    </source>
</evidence>
<dbReference type="Proteomes" id="UP000054937">
    <property type="component" value="Unassembled WGS sequence"/>
</dbReference>
<dbReference type="InterPro" id="IPR029052">
    <property type="entry name" value="Metallo-depent_PP-like"/>
</dbReference>
<proteinExistence type="predicted"/>
<feature type="compositionally biased region" description="Pro residues" evidence="1">
    <location>
        <begin position="799"/>
        <end position="808"/>
    </location>
</feature>
<dbReference type="PANTHER" id="PTHR46422">
    <property type="entry name" value="SERINE/THREONINE-PROTEIN PHOSPHATASE BSL3"/>
    <property type="match status" value="1"/>
</dbReference>
<organism evidence="3 4">
    <name type="scientific">Pseudocohnilembus persalinus</name>
    <name type="common">Ciliate</name>
    <dbReference type="NCBI Taxonomy" id="266149"/>
    <lineage>
        <taxon>Eukaryota</taxon>
        <taxon>Sar</taxon>
        <taxon>Alveolata</taxon>
        <taxon>Ciliophora</taxon>
        <taxon>Intramacronucleata</taxon>
        <taxon>Oligohymenophorea</taxon>
        <taxon>Scuticociliatia</taxon>
        <taxon>Philasterida</taxon>
        <taxon>Pseudocohnilembidae</taxon>
        <taxon>Pseudocohnilembus</taxon>
    </lineage>
</organism>
<dbReference type="Pfam" id="PF24681">
    <property type="entry name" value="Kelch_KLHDC2_KLHL20_DRC7"/>
    <property type="match status" value="1"/>
</dbReference>
<feature type="domain" description="Serine/threonine specific protein phosphatases" evidence="2">
    <location>
        <begin position="460"/>
        <end position="762"/>
    </location>
</feature>
<evidence type="ECO:0000259" key="2">
    <source>
        <dbReference type="SMART" id="SM00156"/>
    </source>
</evidence>
<dbReference type="InterPro" id="IPR006186">
    <property type="entry name" value="Ser/Thr-sp_prot-phosphatase"/>
</dbReference>
<name>A0A0V0QUE0_PSEPJ</name>
<dbReference type="AlphaFoldDB" id="A0A0V0QUE0"/>
<dbReference type="PANTHER" id="PTHR46422:SF7">
    <property type="entry name" value="SERINE_THREONINE-PROTEIN PHOSPHATASE BSL2-RELATED"/>
    <property type="match status" value="1"/>
</dbReference>
<dbReference type="SUPFAM" id="SSF117281">
    <property type="entry name" value="Kelch motif"/>
    <property type="match status" value="1"/>
</dbReference>
<dbReference type="InParanoid" id="A0A0V0QUE0"/>
<dbReference type="Gene3D" id="2.120.10.80">
    <property type="entry name" value="Kelch-type beta propeller"/>
    <property type="match status" value="2"/>
</dbReference>
<evidence type="ECO:0000256" key="1">
    <source>
        <dbReference type="SAM" id="MobiDB-lite"/>
    </source>
</evidence>
<dbReference type="SUPFAM" id="SSF56300">
    <property type="entry name" value="Metallo-dependent phosphatases"/>
    <property type="match status" value="1"/>
</dbReference>
<gene>
    <name evidence="3" type="ORF">PPERSA_03827</name>
</gene>
<dbReference type="InterPro" id="IPR015915">
    <property type="entry name" value="Kelch-typ_b-propeller"/>
</dbReference>
<comment type="caution">
    <text evidence="3">The sequence shown here is derived from an EMBL/GenBank/DDBJ whole genome shotgun (WGS) entry which is preliminary data.</text>
</comment>
<reference evidence="3 4" key="1">
    <citation type="journal article" date="2015" name="Sci. Rep.">
        <title>Genome of the facultative scuticociliatosis pathogen Pseudocohnilembus persalinus provides insight into its virulence through horizontal gene transfer.</title>
        <authorList>
            <person name="Xiong J."/>
            <person name="Wang G."/>
            <person name="Cheng J."/>
            <person name="Tian M."/>
            <person name="Pan X."/>
            <person name="Warren A."/>
            <person name="Jiang C."/>
            <person name="Yuan D."/>
            <person name="Miao W."/>
        </authorList>
    </citation>
    <scope>NUCLEOTIDE SEQUENCE [LARGE SCALE GENOMIC DNA]</scope>
    <source>
        <strain evidence="3">36N120E</strain>
    </source>
</reference>
<keyword evidence="4" id="KW-1185">Reference proteome</keyword>
<dbReference type="InterPro" id="IPR004843">
    <property type="entry name" value="Calcineurin-like_PHP"/>
</dbReference>